<dbReference type="GO" id="GO:0000155">
    <property type="term" value="F:phosphorelay sensor kinase activity"/>
    <property type="evidence" value="ECO:0007669"/>
    <property type="project" value="InterPro"/>
</dbReference>
<keyword evidence="8" id="KW-0812">Transmembrane</keyword>
<dbReference type="STRING" id="63057.A0A2P5F7A7"/>
<proteinExistence type="predicted"/>
<evidence type="ECO:0000256" key="5">
    <source>
        <dbReference type="ARBA" id="ARBA00022824"/>
    </source>
</evidence>
<dbReference type="PROSITE" id="PS50110">
    <property type="entry name" value="RESPONSE_REGULATORY"/>
    <property type="match status" value="1"/>
</dbReference>
<name>A0A2P5F7A7_TREOI</name>
<evidence type="ECO:0000256" key="7">
    <source>
        <dbReference type="PROSITE-ProRule" id="PRU00169"/>
    </source>
</evidence>
<dbReference type="InterPro" id="IPR003594">
    <property type="entry name" value="HATPase_dom"/>
</dbReference>
<dbReference type="Pfam" id="PF00512">
    <property type="entry name" value="HisKA"/>
    <property type="match status" value="1"/>
</dbReference>
<keyword evidence="12" id="KW-1185">Reference proteome</keyword>
<dbReference type="Pfam" id="PF00072">
    <property type="entry name" value="Response_reg"/>
    <property type="match status" value="1"/>
</dbReference>
<dbReference type="PANTHER" id="PTHR43719:SF75">
    <property type="entry name" value="HISTIDINE KINASE CKI1"/>
    <property type="match status" value="1"/>
</dbReference>
<keyword evidence="5" id="KW-0256">Endoplasmic reticulum</keyword>
<dbReference type="InterPro" id="IPR005467">
    <property type="entry name" value="His_kinase_dom"/>
</dbReference>
<keyword evidence="6" id="KW-0675">Receptor</keyword>
<dbReference type="FunCoup" id="A0A2P5F7A7">
    <property type="interactions" value="4"/>
</dbReference>
<dbReference type="PROSITE" id="PS50109">
    <property type="entry name" value="HIS_KIN"/>
    <property type="match status" value="1"/>
</dbReference>
<keyword evidence="4 7" id="KW-0597">Phosphoprotein</keyword>
<dbReference type="AlphaFoldDB" id="A0A2P5F7A7"/>
<feature type="transmembrane region" description="Helical" evidence="8">
    <location>
        <begin position="350"/>
        <end position="373"/>
    </location>
</feature>
<keyword evidence="11" id="KW-0418">Kinase</keyword>
<dbReference type="SUPFAM" id="SSF52172">
    <property type="entry name" value="CheY-like"/>
    <property type="match status" value="1"/>
</dbReference>
<dbReference type="InterPro" id="IPR036890">
    <property type="entry name" value="HATPase_C_sf"/>
</dbReference>
<evidence type="ECO:0000256" key="2">
    <source>
        <dbReference type="ARBA" id="ARBA00004477"/>
    </source>
</evidence>
<feature type="transmembrane region" description="Helical" evidence="8">
    <location>
        <begin position="12"/>
        <end position="33"/>
    </location>
</feature>
<dbReference type="InterPro" id="IPR011006">
    <property type="entry name" value="CheY-like_superfamily"/>
</dbReference>
<sequence length="1174" mass="131064">MKLISPIVVRLLFVIFLAIVLLLLLGLMIPCWYGMIKRVKNNANLSTQNLHSQVQSQIEKTTKFFNLTSSSTPNLARLLNSSFNGSNPSFLEIENKVAPFLFQALVMTPYLSQISYIGSEGLLFSYSIDGNQIFALYSNSSFDTNSSNYNVWYKQTAGHNTGKPFGNAVGFSPLNAVNESWYTELALNSTNGSYSFLGTRWDNGQDLLFLNSATVNNGKGLISFGFLAKELTDEYYADVDLQGGGLYLATTDGKVLVDGIKETRMVLAAADNVSVWSELVGPNGDRVVGPIGNVTCYPYGTSSIRAILTNIQGTKYNIYCSPLDIIGVQSVYVLALPQSGLINYIYKHSIAALILLISIVVITIVLLFSFVFINMRDSIVENYLRAALIKQMEVTKQAQKKSNDQNLAFARASHDIRAPLAGISGLIDLSLKEVARGSELETNLRQMDACTKDLLGILNSILDTSKIEAGKMQLEEEEFEMAQLLEELIDFYHPVGANSEVDMILDPYDGSVIKYSHVKGDRVKLKQILCNLLSNAIKCTPNHGHVVLRAWARKPSLMSSINPLNRCGIMHQLSRMFYKNKAQEEDWEALNMINNDPNVMEFVFEVDDTGKGIPKEKQKDLFENYVQDKETSVQKGGTGLGLGIVKSLVRLMHGEIGIVDKDVGEKGTCFRFNALLSVCGEVHDISSTILKENQNELGASDFGSASPRQLKTLNPNQRLSIRTSNCSPSLNVLTRSPKLDGSYVVLLIQNHERQRILQKFMKRLGIKVLEVEQWEQLRSTLKKIKYMKYWNSSSNYKSDSNIQLHEYYSSNNSSASQSPYHIVEANKDVSPLSSTVIDGSNYMLSLFKRDTTNYHLQGTSGGFVLMVMDANAGPISRLLEIVNEFKNGLRNTHCQVVWLAKPLSHSMDFFNNSLFDPDDIIMYKPFHGTRLYQVVRLLPEFGGSSSTQLVRKAFTRAPTSSSRHGHEYYTSRVESEIQEVGSPSNEMNMPWNNTLSPSNHEYSYSSYLRSKSQFQCEVREKHGESSRTTDEKPPFSGKKILVVDDSSFSRDLASRIIVKHGGTTDLCSDGKEAFELVSKELANQIILGYSLTLPYDCILMDCEMKIMNGYEATIEIRKMEKSYGVHIPIIGLTAHTMGSEEANRTIEAGMDACLSKPLNHHDLIKAIIEINESK</sequence>
<comment type="catalytic activity">
    <reaction evidence="1">
        <text>ATP + protein L-histidine = ADP + protein N-phospho-L-histidine.</text>
        <dbReference type="EC" id="2.7.13.3"/>
    </reaction>
</comment>
<dbReference type="SUPFAM" id="SSF55874">
    <property type="entry name" value="ATPase domain of HSP90 chaperone/DNA topoisomerase II/histidine kinase"/>
    <property type="match status" value="1"/>
</dbReference>
<dbReference type="SMART" id="SM00387">
    <property type="entry name" value="HATPase_c"/>
    <property type="match status" value="1"/>
</dbReference>
<feature type="modified residue" description="4-aspartylphosphate" evidence="7">
    <location>
        <position position="1101"/>
    </location>
</feature>
<evidence type="ECO:0000256" key="1">
    <source>
        <dbReference type="ARBA" id="ARBA00000085"/>
    </source>
</evidence>
<comment type="caution">
    <text evidence="11">The sequence shown here is derived from an EMBL/GenBank/DDBJ whole genome shotgun (WGS) entry which is preliminary data.</text>
</comment>
<dbReference type="Gene3D" id="1.10.287.130">
    <property type="match status" value="1"/>
</dbReference>
<evidence type="ECO:0000256" key="6">
    <source>
        <dbReference type="ARBA" id="ARBA00023170"/>
    </source>
</evidence>
<feature type="domain" description="Histidine kinase" evidence="9">
    <location>
        <begin position="411"/>
        <end position="678"/>
    </location>
</feature>
<dbReference type="InterPro" id="IPR050956">
    <property type="entry name" value="2C_system_His_kinase"/>
</dbReference>
<dbReference type="Pfam" id="PF02518">
    <property type="entry name" value="HATPase_c"/>
    <property type="match status" value="1"/>
</dbReference>
<dbReference type="InterPro" id="IPR001789">
    <property type="entry name" value="Sig_transdc_resp-reg_receiver"/>
</dbReference>
<evidence type="ECO:0000259" key="10">
    <source>
        <dbReference type="PROSITE" id="PS50110"/>
    </source>
</evidence>
<evidence type="ECO:0000256" key="8">
    <source>
        <dbReference type="SAM" id="Phobius"/>
    </source>
</evidence>
<dbReference type="InParanoid" id="A0A2P5F7A7"/>
<evidence type="ECO:0000313" key="12">
    <source>
        <dbReference type="Proteomes" id="UP000237000"/>
    </source>
</evidence>
<dbReference type="InterPro" id="IPR003661">
    <property type="entry name" value="HisK_dim/P_dom"/>
</dbReference>
<dbReference type="EC" id="2.7.13.3" evidence="3"/>
<keyword evidence="8" id="KW-0472">Membrane</keyword>
<accession>A0A2P5F7A7</accession>
<comment type="subcellular location">
    <subcellularLocation>
        <location evidence="2">Endoplasmic reticulum membrane</location>
        <topology evidence="2">Multi-pass membrane protein</topology>
    </subcellularLocation>
</comment>
<protein>
    <recommendedName>
        <fullName evidence="3">histidine kinase</fullName>
        <ecNumber evidence="3">2.7.13.3</ecNumber>
    </recommendedName>
</protein>
<dbReference type="CDD" id="cd00082">
    <property type="entry name" value="HisKA"/>
    <property type="match status" value="1"/>
</dbReference>
<dbReference type="Gene3D" id="3.40.50.2300">
    <property type="match status" value="1"/>
</dbReference>
<evidence type="ECO:0000256" key="3">
    <source>
        <dbReference type="ARBA" id="ARBA00012438"/>
    </source>
</evidence>
<dbReference type="OrthoDB" id="60033at2759"/>
<reference evidence="12" key="1">
    <citation type="submission" date="2016-06" db="EMBL/GenBank/DDBJ databases">
        <title>Parallel loss of symbiosis genes in relatives of nitrogen-fixing non-legume Parasponia.</title>
        <authorList>
            <person name="Van Velzen R."/>
            <person name="Holmer R."/>
            <person name="Bu F."/>
            <person name="Rutten L."/>
            <person name="Van Zeijl A."/>
            <person name="Liu W."/>
            <person name="Santuari L."/>
            <person name="Cao Q."/>
            <person name="Sharma T."/>
            <person name="Shen D."/>
            <person name="Roswanjaya Y."/>
            <person name="Wardhani T."/>
            <person name="Kalhor M.S."/>
            <person name="Jansen J."/>
            <person name="Van den Hoogen J."/>
            <person name="Gungor B."/>
            <person name="Hartog M."/>
            <person name="Hontelez J."/>
            <person name="Verver J."/>
            <person name="Yang W.-C."/>
            <person name="Schijlen E."/>
            <person name="Repin R."/>
            <person name="Schilthuizen M."/>
            <person name="Schranz E."/>
            <person name="Heidstra R."/>
            <person name="Miyata K."/>
            <person name="Fedorova E."/>
            <person name="Kohlen W."/>
            <person name="Bisseling T."/>
            <person name="Smit S."/>
            <person name="Geurts R."/>
        </authorList>
    </citation>
    <scope>NUCLEOTIDE SEQUENCE [LARGE SCALE GENOMIC DNA]</scope>
    <source>
        <strain evidence="12">cv. RG33-2</strain>
    </source>
</reference>
<evidence type="ECO:0000313" key="11">
    <source>
        <dbReference type="EMBL" id="PON93688.1"/>
    </source>
</evidence>
<gene>
    <name evidence="11" type="ORF">TorRG33x02_103910</name>
</gene>
<dbReference type="InterPro" id="IPR004358">
    <property type="entry name" value="Sig_transdc_His_kin-like_C"/>
</dbReference>
<keyword evidence="8" id="KW-1133">Transmembrane helix</keyword>
<dbReference type="EMBL" id="JXTC01000056">
    <property type="protein sequence ID" value="PON93688.1"/>
    <property type="molecule type" value="Genomic_DNA"/>
</dbReference>
<dbReference type="SUPFAM" id="SSF47384">
    <property type="entry name" value="Homodimeric domain of signal transducing histidine kinase"/>
    <property type="match status" value="1"/>
</dbReference>
<evidence type="ECO:0000256" key="4">
    <source>
        <dbReference type="ARBA" id="ARBA00022553"/>
    </source>
</evidence>
<dbReference type="PRINTS" id="PR00344">
    <property type="entry name" value="BCTRLSENSOR"/>
</dbReference>
<dbReference type="GO" id="GO:0005789">
    <property type="term" value="C:endoplasmic reticulum membrane"/>
    <property type="evidence" value="ECO:0007669"/>
    <property type="project" value="UniProtKB-SubCell"/>
</dbReference>
<dbReference type="Gene3D" id="3.30.565.10">
    <property type="entry name" value="Histidine kinase-like ATPase, C-terminal domain"/>
    <property type="match status" value="1"/>
</dbReference>
<feature type="domain" description="Response regulatory" evidence="10">
    <location>
        <begin position="1039"/>
        <end position="1171"/>
    </location>
</feature>
<evidence type="ECO:0000259" key="9">
    <source>
        <dbReference type="PROSITE" id="PS50109"/>
    </source>
</evidence>
<keyword evidence="11" id="KW-0808">Transferase</keyword>
<dbReference type="CDD" id="cd17546">
    <property type="entry name" value="REC_hyHK_CKI1_RcsC-like"/>
    <property type="match status" value="1"/>
</dbReference>
<dbReference type="InterPro" id="IPR036097">
    <property type="entry name" value="HisK_dim/P_sf"/>
</dbReference>
<dbReference type="SMART" id="SM00388">
    <property type="entry name" value="HisKA"/>
    <property type="match status" value="1"/>
</dbReference>
<dbReference type="PANTHER" id="PTHR43719">
    <property type="entry name" value="TWO-COMPONENT HISTIDINE KINASE"/>
    <property type="match status" value="1"/>
</dbReference>
<dbReference type="Proteomes" id="UP000237000">
    <property type="component" value="Unassembled WGS sequence"/>
</dbReference>
<dbReference type="SMART" id="SM00448">
    <property type="entry name" value="REC"/>
    <property type="match status" value="1"/>
</dbReference>
<organism evidence="11 12">
    <name type="scientific">Trema orientale</name>
    <name type="common">Charcoal tree</name>
    <name type="synonym">Celtis orientalis</name>
    <dbReference type="NCBI Taxonomy" id="63057"/>
    <lineage>
        <taxon>Eukaryota</taxon>
        <taxon>Viridiplantae</taxon>
        <taxon>Streptophyta</taxon>
        <taxon>Embryophyta</taxon>
        <taxon>Tracheophyta</taxon>
        <taxon>Spermatophyta</taxon>
        <taxon>Magnoliopsida</taxon>
        <taxon>eudicotyledons</taxon>
        <taxon>Gunneridae</taxon>
        <taxon>Pentapetalae</taxon>
        <taxon>rosids</taxon>
        <taxon>fabids</taxon>
        <taxon>Rosales</taxon>
        <taxon>Cannabaceae</taxon>
        <taxon>Trema</taxon>
    </lineage>
</organism>